<reference evidence="1 2" key="1">
    <citation type="submission" date="2015-09" db="EMBL/GenBank/DDBJ databases">
        <title>Genome announcement of multiple Pseudomonas syringae strains.</title>
        <authorList>
            <person name="Thakur S."/>
            <person name="Wang P.W."/>
            <person name="Gong Y."/>
            <person name="Weir B.S."/>
            <person name="Guttman D.S."/>
        </authorList>
    </citation>
    <scope>NUCLEOTIDE SEQUENCE [LARGE SCALE GENOMIC DNA]</scope>
    <source>
        <strain evidence="1 2">ICMP4531</strain>
    </source>
</reference>
<proteinExistence type="predicted"/>
<evidence type="ECO:0000313" key="1">
    <source>
        <dbReference type="EMBL" id="KPX44871.1"/>
    </source>
</evidence>
<dbReference type="RefSeq" id="WP_054986386.1">
    <property type="nucleotide sequence ID" value="NZ_CP092918.1"/>
</dbReference>
<dbReference type="PATRIC" id="fig|251654.3.peg.5152"/>
<sequence>MLIQIIKRTRLAVNPADISAMFIYTVNHDPVLQVRMRDGDNYRVQHAPHCHDGDDVYQVHKLLLEAQ</sequence>
<evidence type="ECO:0000313" key="2">
    <source>
        <dbReference type="Proteomes" id="UP000050557"/>
    </source>
</evidence>
<organism evidence="1 2">
    <name type="scientific">Pseudomonas syringae pv. helianthi</name>
    <dbReference type="NCBI Taxonomy" id="251654"/>
    <lineage>
        <taxon>Bacteria</taxon>
        <taxon>Pseudomonadati</taxon>
        <taxon>Pseudomonadota</taxon>
        <taxon>Gammaproteobacteria</taxon>
        <taxon>Pseudomonadales</taxon>
        <taxon>Pseudomonadaceae</taxon>
        <taxon>Pseudomonas</taxon>
    </lineage>
</organism>
<dbReference type="EMBL" id="LJQM01000140">
    <property type="protein sequence ID" value="KPX44871.1"/>
    <property type="molecule type" value="Genomic_DNA"/>
</dbReference>
<accession>A0A0N8RN83</accession>
<comment type="caution">
    <text evidence="1">The sequence shown here is derived from an EMBL/GenBank/DDBJ whole genome shotgun (WGS) entry which is preliminary data.</text>
</comment>
<name>A0A0N8RN83_9PSED</name>
<protein>
    <submittedName>
        <fullName evidence="1">Uncharacterized protein</fullName>
    </submittedName>
</protein>
<gene>
    <name evidence="1" type="ORF">ALO68_03872</name>
</gene>
<dbReference type="Proteomes" id="UP000050557">
    <property type="component" value="Unassembled WGS sequence"/>
</dbReference>
<dbReference type="AlphaFoldDB" id="A0A0N8RN83"/>